<evidence type="ECO:0000313" key="1">
    <source>
        <dbReference type="EMBL" id="AJA05816.1"/>
    </source>
</evidence>
<protein>
    <submittedName>
        <fullName evidence="1">ORF147</fullName>
    </submittedName>
</protein>
<sequence>MIKNWFYMEFSSKDYKTLKTKQYIKTTKLFFFFTGIDRNSNNWILIEQNLNNLKFNYYKVFNKTATQTLQNSIYHTIKPVINGTTFLIKPTSNTELLSKQALINSLEPLLFVMLAVKLNDKIYPTKKLKNLNSLEYVENKLLFYQLD</sequence>
<dbReference type="AlphaFoldDB" id="A0A0U1XY98"/>
<keyword evidence="1" id="KW-0496">Mitochondrion</keyword>
<organism evidence="1">
    <name type="scientific">Berkeleya fennica</name>
    <name type="common">Tube-dwelling diatom</name>
    <dbReference type="NCBI Taxonomy" id="1577906"/>
    <lineage>
        <taxon>Eukaryota</taxon>
        <taxon>Sar</taxon>
        <taxon>Stramenopiles</taxon>
        <taxon>Ochrophyta</taxon>
        <taxon>Bacillariophyta</taxon>
        <taxon>Bacillariophyceae</taxon>
        <taxon>Bacillariophycidae</taxon>
        <taxon>Naviculales</taxon>
        <taxon>Berkeleyaceae</taxon>
        <taxon>Berkeleya</taxon>
    </lineage>
</organism>
<proteinExistence type="predicted"/>
<dbReference type="EMBL" id="KM886611">
    <property type="protein sequence ID" value="AJA05816.1"/>
    <property type="molecule type" value="Genomic_DNA"/>
</dbReference>
<accession>A0A0U1XY98</accession>
<gene>
    <name evidence="1" type="primary">orf147</name>
    <name evidence="1" type="ORF">Bfen.m50</name>
</gene>
<reference evidence="1" key="1">
    <citation type="journal article" date="2014" name="Mitochondrial DNA">
        <title>Repeat region absent in mitochondrial genome of tube-dwelling diatom Berkeleya fennica (Naviculales, Bacillariophyceae).</title>
        <authorList>
            <person name="An S.M."/>
            <person name="Noh J.H."/>
            <person name="Choi D.H."/>
            <person name="Lee J.H."/>
            <person name="Yang E.C."/>
        </authorList>
    </citation>
    <scope>NUCLEOTIDE SEQUENCE</scope>
</reference>
<dbReference type="GeneID" id="22834882"/>
<dbReference type="RefSeq" id="YP_009115295.1">
    <property type="nucleotide sequence ID" value="NC_026126.1"/>
</dbReference>
<geneLocation type="mitochondrion" evidence="1"/>
<name>A0A0U1XY98_BERFE</name>